<dbReference type="GO" id="GO:0042132">
    <property type="term" value="F:fructose 1,6-bisphosphate 1-phosphatase activity"/>
    <property type="evidence" value="ECO:0007669"/>
    <property type="project" value="UniProtKB-EC"/>
</dbReference>
<keyword evidence="9" id="KW-0614">Plasmid</keyword>
<evidence type="ECO:0000256" key="2">
    <source>
        <dbReference type="ARBA" id="ARBA00013093"/>
    </source>
</evidence>
<protein>
    <recommendedName>
        <fullName evidence="2">fructose-bisphosphatase</fullName>
        <ecNumber evidence="2">3.1.3.11</ecNumber>
    </recommendedName>
</protein>
<dbReference type="Pfam" id="PF00459">
    <property type="entry name" value="Inositol_P"/>
    <property type="match status" value="1"/>
</dbReference>
<evidence type="ECO:0000313" key="10">
    <source>
        <dbReference type="Proteomes" id="UP000663292"/>
    </source>
</evidence>
<sequence length="282" mass="30370">MAADFVDHPSLFVRRERRDVMDTRELAAVTVASTGAAVAAEHFRTDLDVASKSSQVDPVTEADRRTQRRIVSMIESAFPDDAIVAEEADARKTLPERGTAWIVDPIDGTLNYSRGMSEWVTSVAVVEDGSPVAGINVAPALDERYVATGDSVERDATLLSVSETDDSAGALVASTLRLDTEDHRTFGRIADATIEHLGEFRRIGSAQLTLSLVAGGAFDAAIGFNPDPDPWDTVAGVFQVRQAGGTVTDRRGERWNRDSSGFVASNGRLHEEALAVARETLE</sequence>
<feature type="binding site" evidence="8">
    <location>
        <position position="86"/>
    </location>
    <ligand>
        <name>Mg(2+)</name>
        <dbReference type="ChEBI" id="CHEBI:18420"/>
        <label>1</label>
        <note>catalytic</note>
    </ligand>
</feature>
<feature type="binding site" evidence="8">
    <location>
        <position position="107"/>
    </location>
    <ligand>
        <name>Mg(2+)</name>
        <dbReference type="ChEBI" id="CHEBI:18420"/>
        <label>1</label>
        <note>catalytic</note>
    </ligand>
</feature>
<dbReference type="Gene3D" id="3.30.540.10">
    <property type="entry name" value="Fructose-1,6-Bisphosphatase, subunit A, domain 1"/>
    <property type="match status" value="1"/>
</dbReference>
<feature type="binding site" evidence="8">
    <location>
        <position position="232"/>
    </location>
    <ligand>
        <name>Mg(2+)</name>
        <dbReference type="ChEBI" id="CHEBI:18420"/>
        <label>1</label>
        <note>catalytic</note>
    </ligand>
</feature>
<dbReference type="PANTHER" id="PTHR20854:SF4">
    <property type="entry name" value="INOSITOL-1-MONOPHOSPHATASE-RELATED"/>
    <property type="match status" value="1"/>
</dbReference>
<comment type="cofactor">
    <cofactor evidence="8">
        <name>Mg(2+)</name>
        <dbReference type="ChEBI" id="CHEBI:18420"/>
    </cofactor>
</comment>
<evidence type="ECO:0000256" key="1">
    <source>
        <dbReference type="ARBA" id="ARBA00001273"/>
    </source>
</evidence>
<dbReference type="GO" id="GO:0006020">
    <property type="term" value="P:inositol metabolic process"/>
    <property type="evidence" value="ECO:0007669"/>
    <property type="project" value="TreeGrafter"/>
</dbReference>
<dbReference type="EMBL" id="CP064792">
    <property type="protein sequence ID" value="QSG16416.1"/>
    <property type="molecule type" value="Genomic_DNA"/>
</dbReference>
<dbReference type="SUPFAM" id="SSF56655">
    <property type="entry name" value="Carbohydrate phosphatase"/>
    <property type="match status" value="1"/>
</dbReference>
<evidence type="ECO:0000313" key="9">
    <source>
        <dbReference type="EMBL" id="QSG16416.1"/>
    </source>
</evidence>
<evidence type="ECO:0000256" key="6">
    <source>
        <dbReference type="ARBA" id="ARBA00023277"/>
    </source>
</evidence>
<dbReference type="CDD" id="cd01637">
    <property type="entry name" value="IMPase_like"/>
    <property type="match status" value="1"/>
</dbReference>
<evidence type="ECO:0000256" key="3">
    <source>
        <dbReference type="ARBA" id="ARBA00022723"/>
    </source>
</evidence>
<keyword evidence="6" id="KW-0119">Carbohydrate metabolism</keyword>
<dbReference type="PRINTS" id="PR00377">
    <property type="entry name" value="IMPHPHTASES"/>
</dbReference>
<feature type="binding site" evidence="8">
    <location>
        <position position="104"/>
    </location>
    <ligand>
        <name>Mg(2+)</name>
        <dbReference type="ChEBI" id="CHEBI:18420"/>
        <label>1</label>
        <note>catalytic</note>
    </ligand>
</feature>
<keyword evidence="4" id="KW-0378">Hydrolase</keyword>
<dbReference type="InterPro" id="IPR020583">
    <property type="entry name" value="Inositol_monoP_metal-BS"/>
</dbReference>
<dbReference type="EC" id="3.1.3.11" evidence="2"/>
<keyword evidence="5 8" id="KW-0460">Magnesium</keyword>
<dbReference type="PANTHER" id="PTHR20854">
    <property type="entry name" value="INOSITOL MONOPHOSPHATASE"/>
    <property type="match status" value="1"/>
</dbReference>
<name>A0A897P2I2_9EURY</name>
<organism evidence="9 10">
    <name type="scientific">Halapricum desulfuricans</name>
    <dbReference type="NCBI Taxonomy" id="2841257"/>
    <lineage>
        <taxon>Archaea</taxon>
        <taxon>Methanobacteriati</taxon>
        <taxon>Methanobacteriota</taxon>
        <taxon>Stenosarchaea group</taxon>
        <taxon>Halobacteria</taxon>
        <taxon>Halobacteriales</taxon>
        <taxon>Haloarculaceae</taxon>
        <taxon>Halapricum</taxon>
    </lineage>
</organism>
<accession>A0A897P2I2</accession>
<evidence type="ECO:0000256" key="8">
    <source>
        <dbReference type="PIRSR" id="PIRSR600760-2"/>
    </source>
</evidence>
<proteinExistence type="inferred from homology"/>
<dbReference type="GO" id="GO:0008934">
    <property type="term" value="F:inositol monophosphate 1-phosphatase activity"/>
    <property type="evidence" value="ECO:0007669"/>
    <property type="project" value="TreeGrafter"/>
</dbReference>
<dbReference type="PROSITE" id="PS00629">
    <property type="entry name" value="IMP_1"/>
    <property type="match status" value="1"/>
</dbReference>
<dbReference type="Gene3D" id="3.40.190.80">
    <property type="match status" value="1"/>
</dbReference>
<feature type="binding site" evidence="8">
    <location>
        <position position="106"/>
    </location>
    <ligand>
        <name>Mg(2+)</name>
        <dbReference type="ChEBI" id="CHEBI:18420"/>
        <label>1</label>
        <note>catalytic</note>
    </ligand>
</feature>
<geneLocation type="plasmid" evidence="9 10">
    <name>pHSR-Est01</name>
</geneLocation>
<dbReference type="GO" id="GO:0007165">
    <property type="term" value="P:signal transduction"/>
    <property type="evidence" value="ECO:0007669"/>
    <property type="project" value="TreeGrafter"/>
</dbReference>
<evidence type="ECO:0000256" key="4">
    <source>
        <dbReference type="ARBA" id="ARBA00022801"/>
    </source>
</evidence>
<dbReference type="AlphaFoldDB" id="A0A897P2I2"/>
<keyword evidence="3 8" id="KW-0479">Metal-binding</keyword>
<dbReference type="GO" id="GO:0046872">
    <property type="term" value="F:metal ion binding"/>
    <property type="evidence" value="ECO:0007669"/>
    <property type="project" value="UniProtKB-KW"/>
</dbReference>
<gene>
    <name evidence="9" type="primary">suhB2</name>
    <name evidence="9" type="ORF">HSEST_3152</name>
</gene>
<dbReference type="InterPro" id="IPR000760">
    <property type="entry name" value="Inositol_monophosphatase-like"/>
</dbReference>
<evidence type="ECO:0000256" key="7">
    <source>
        <dbReference type="ARBA" id="ARBA00038103"/>
    </source>
</evidence>
<comment type="catalytic activity">
    <reaction evidence="1">
        <text>beta-D-fructose 1,6-bisphosphate + H2O = beta-D-fructose 6-phosphate + phosphate</text>
        <dbReference type="Rhea" id="RHEA:11064"/>
        <dbReference type="ChEBI" id="CHEBI:15377"/>
        <dbReference type="ChEBI" id="CHEBI:32966"/>
        <dbReference type="ChEBI" id="CHEBI:43474"/>
        <dbReference type="ChEBI" id="CHEBI:57634"/>
        <dbReference type="EC" id="3.1.3.11"/>
    </reaction>
</comment>
<dbReference type="Proteomes" id="UP000663292">
    <property type="component" value="Plasmid pHSR-Est01"/>
</dbReference>
<reference evidence="9 10" key="1">
    <citation type="submission" date="2020-11" db="EMBL/GenBank/DDBJ databases">
        <title>Carbohydrate-dependent, anaerobic sulfur respiration: A novel catabolism in halophilic archaea.</title>
        <authorList>
            <person name="Sorokin D.Y."/>
            <person name="Messina E."/>
            <person name="Smedile F."/>
            <person name="La Cono V."/>
            <person name="Hallsworth J.E."/>
            <person name="Yakimov M.M."/>
        </authorList>
    </citation>
    <scope>NUCLEOTIDE SEQUENCE [LARGE SCALE GENOMIC DNA]</scope>
    <source>
        <strain evidence="9 10">HSR-Est</strain>
        <plasmid evidence="9 10">pHSR-Est01</plasmid>
    </source>
</reference>
<evidence type="ECO:0000256" key="5">
    <source>
        <dbReference type="ARBA" id="ARBA00022842"/>
    </source>
</evidence>
<keyword evidence="10" id="KW-1185">Reference proteome</keyword>
<comment type="similarity">
    <text evidence="7">Belongs to the inositol monophosphatase superfamily. FBPase class 4 family.</text>
</comment>